<dbReference type="HOGENOM" id="CLU_000604_36_0_0"/>
<dbReference type="InterPro" id="IPR027417">
    <property type="entry name" value="P-loop_NTPase"/>
</dbReference>
<dbReference type="EMBL" id="CP003532">
    <property type="protein sequence ID" value="AFK07814.1"/>
    <property type="molecule type" value="Genomic_DNA"/>
</dbReference>
<evidence type="ECO:0000256" key="1">
    <source>
        <dbReference type="ARBA" id="ARBA00022741"/>
    </source>
</evidence>
<gene>
    <name evidence="4" type="ORF">Theba_2181</name>
</gene>
<keyword evidence="5" id="KW-1185">Reference proteome</keyword>
<protein>
    <submittedName>
        <fullName evidence="4">ATPase component of ABC transporters with duplicated ATPase domain</fullName>
    </submittedName>
</protein>
<proteinExistence type="predicted"/>
<dbReference type="PROSITE" id="PS50893">
    <property type="entry name" value="ABC_TRANSPORTER_2"/>
    <property type="match status" value="2"/>
</dbReference>
<dbReference type="InterPro" id="IPR003439">
    <property type="entry name" value="ABC_transporter-like_ATP-bd"/>
</dbReference>
<keyword evidence="2" id="KW-0067">ATP-binding</keyword>
<evidence type="ECO:0000313" key="5">
    <source>
        <dbReference type="Proteomes" id="UP000002881"/>
    </source>
</evidence>
<feature type="domain" description="ABC transporter" evidence="3">
    <location>
        <begin position="337"/>
        <end position="548"/>
    </location>
</feature>
<dbReference type="SMART" id="SM00382">
    <property type="entry name" value="AAA"/>
    <property type="match status" value="2"/>
</dbReference>
<dbReference type="PANTHER" id="PTHR42855">
    <property type="entry name" value="ABC TRANSPORTER ATP-BINDING SUBUNIT"/>
    <property type="match status" value="1"/>
</dbReference>
<dbReference type="PANTHER" id="PTHR42855:SF1">
    <property type="entry name" value="ABC TRANSPORTER DOMAIN-CONTAINING PROTEIN"/>
    <property type="match status" value="1"/>
</dbReference>
<sequence length="569" mass="64268">MLQIKDLSISFDGFEVLRKVNLDLAAGETLALTGANGTGKTSLLRAVAGEITPLEGEILLQKDIAPFFVHQECDTFSGTVKEYLFGAKPEISRIYTELCRSSDPIVYAELINAFNDAGGFELEASISSTINKFGIGIDDLDFPYRNLSHGFKRILSVIRGALSGSKLLLLDEPTNHLDIEMTLKLEEIVSSLSESGVGIIVVSHDRTFIDRVAHKTVYLKRGIAISISGGYSEMLAFLEKDFLSRKKKCVEIDKKIRQLELDVARRKSWSDSREASKRLSSDKGHEGHMAAKLAKRALVVRKRKERLVQQLEQEKPFVEKPITIKIPQYEVPNRKMLNAERISFSYGKKNIFRELSLNVDTNERIGLIGPNGSGKTTLMRCLVGILKPVNGRIYRNDSVDWVFIPQDMTRHFKKKTPFEEISDVGLDEQTTRSHLANIGFRGDRALANAELISCGERMRLAILKAILSRVEFIFMDEPTNHLDIESLEMLDKLLNDFPGGFLFISHDRQFIAEHGEKIFTIEDDGLKSLDYTKDIDIDSFTETKRNLTDSYEQSITRRKSGDSWSEFLQ</sequence>
<dbReference type="Gene3D" id="3.40.50.300">
    <property type="entry name" value="P-loop containing nucleotide triphosphate hydrolases"/>
    <property type="match status" value="2"/>
</dbReference>
<dbReference type="GO" id="GO:0016887">
    <property type="term" value="F:ATP hydrolysis activity"/>
    <property type="evidence" value="ECO:0007669"/>
    <property type="project" value="InterPro"/>
</dbReference>
<organism evidence="4 5">
    <name type="scientific">Mesotoga prima MesG1.Ag.4.2</name>
    <dbReference type="NCBI Taxonomy" id="660470"/>
    <lineage>
        <taxon>Bacteria</taxon>
        <taxon>Thermotogati</taxon>
        <taxon>Thermotogota</taxon>
        <taxon>Thermotogae</taxon>
        <taxon>Kosmotogales</taxon>
        <taxon>Kosmotogaceae</taxon>
        <taxon>Mesotoga</taxon>
    </lineage>
</organism>
<evidence type="ECO:0000259" key="3">
    <source>
        <dbReference type="PROSITE" id="PS50893"/>
    </source>
</evidence>
<keyword evidence="1" id="KW-0547">Nucleotide-binding</keyword>
<dbReference type="GO" id="GO:0005524">
    <property type="term" value="F:ATP binding"/>
    <property type="evidence" value="ECO:0007669"/>
    <property type="project" value="UniProtKB-KW"/>
</dbReference>
<dbReference type="eggNOG" id="COG0488">
    <property type="taxonomic scope" value="Bacteria"/>
</dbReference>
<dbReference type="STRING" id="660470.Theba_2181"/>
<dbReference type="Pfam" id="PF00005">
    <property type="entry name" value="ABC_tran"/>
    <property type="match status" value="2"/>
</dbReference>
<dbReference type="KEGG" id="mpg:Theba_2181"/>
<dbReference type="CDD" id="cd03221">
    <property type="entry name" value="ABCF_EF-3"/>
    <property type="match status" value="1"/>
</dbReference>
<dbReference type="InterPro" id="IPR051309">
    <property type="entry name" value="ABCF_ATPase"/>
</dbReference>
<accession>I2F7B1</accession>
<evidence type="ECO:0000313" key="4">
    <source>
        <dbReference type="EMBL" id="AFK07814.1"/>
    </source>
</evidence>
<dbReference type="SUPFAM" id="SSF52540">
    <property type="entry name" value="P-loop containing nucleoside triphosphate hydrolases"/>
    <property type="match status" value="2"/>
</dbReference>
<dbReference type="InterPro" id="IPR003593">
    <property type="entry name" value="AAA+_ATPase"/>
</dbReference>
<name>I2F7B1_9BACT</name>
<evidence type="ECO:0000256" key="2">
    <source>
        <dbReference type="ARBA" id="ARBA00022840"/>
    </source>
</evidence>
<dbReference type="Proteomes" id="UP000002881">
    <property type="component" value="Chromosome"/>
</dbReference>
<feature type="domain" description="ABC transporter" evidence="3">
    <location>
        <begin position="2"/>
        <end position="246"/>
    </location>
</feature>
<dbReference type="AlphaFoldDB" id="I2F7B1"/>
<reference evidence="4 5" key="1">
    <citation type="journal article" date="2012" name="Genome Biol. Evol.">
        <title>Genome Sequence of the Mesophilic Thermotogales Bacterium Mesotoga prima MesG1.Ag.4.2 Reveals the Largest Thermotogales Genome To Date.</title>
        <authorList>
            <person name="Zhaxybayeva O."/>
            <person name="Swithers K.S."/>
            <person name="Foght J."/>
            <person name="Green A.G."/>
            <person name="Bruce D."/>
            <person name="Detter C."/>
            <person name="Han S."/>
            <person name="Teshima H."/>
            <person name="Han J."/>
            <person name="Woyke T."/>
            <person name="Pitluck S."/>
            <person name="Nolan M."/>
            <person name="Ivanova N."/>
            <person name="Pati A."/>
            <person name="Land M.L."/>
            <person name="Dlutek M."/>
            <person name="Doolittle W.F."/>
            <person name="Noll K.M."/>
            <person name="Nesbo C.L."/>
        </authorList>
    </citation>
    <scope>NUCLEOTIDE SEQUENCE [LARGE SCALE GENOMIC DNA]</scope>
    <source>
        <strain evidence="5">mesG1.Ag.4.2</strain>
    </source>
</reference>